<evidence type="ECO:0000313" key="2">
    <source>
        <dbReference type="EMBL" id="HAT1685388.1"/>
    </source>
</evidence>
<proteinExistence type="predicted"/>
<dbReference type="InterPro" id="IPR016039">
    <property type="entry name" value="Thiolase-like"/>
</dbReference>
<dbReference type="GO" id="GO:0016746">
    <property type="term" value="F:acyltransferase activity"/>
    <property type="evidence" value="ECO:0007669"/>
    <property type="project" value="InterPro"/>
</dbReference>
<sequence>MKTNRKRVVITGMGILSSLADNIKDFRLALLQKENGITDSARFSEWFENARAAE</sequence>
<comment type="caution">
    <text evidence="2">The sequence shown here is derived from an EMBL/GenBank/DDBJ whole genome shotgun (WGS) entry which is preliminary data.</text>
</comment>
<dbReference type="EMBL" id="DACSEO010000191">
    <property type="protein sequence ID" value="HAT1685388.1"/>
    <property type="molecule type" value="Genomic_DNA"/>
</dbReference>
<dbReference type="AlphaFoldDB" id="A0AAN5LG86"/>
<dbReference type="InterPro" id="IPR014030">
    <property type="entry name" value="Ketoacyl_synth_N"/>
</dbReference>
<dbReference type="GO" id="GO:0044281">
    <property type="term" value="P:small molecule metabolic process"/>
    <property type="evidence" value="ECO:0007669"/>
    <property type="project" value="UniProtKB-ARBA"/>
</dbReference>
<evidence type="ECO:0000313" key="3">
    <source>
        <dbReference type="Proteomes" id="UP000856143"/>
    </source>
</evidence>
<gene>
    <name evidence="2" type="ORF">I8Y21_006247</name>
</gene>
<feature type="non-terminal residue" evidence="2">
    <location>
        <position position="54"/>
    </location>
</feature>
<name>A0AAN5LG86_KLEOX</name>
<evidence type="ECO:0000259" key="1">
    <source>
        <dbReference type="Pfam" id="PF00109"/>
    </source>
</evidence>
<protein>
    <recommendedName>
        <fullName evidence="1">Beta-ketoacyl synthase-like N-terminal domain-containing protein</fullName>
    </recommendedName>
</protein>
<dbReference type="Gene3D" id="3.40.47.10">
    <property type="match status" value="1"/>
</dbReference>
<reference evidence="2" key="1">
    <citation type="journal article" date="2018" name="Genome Biol.">
        <title>SKESA: strategic k-mer extension for scrupulous assemblies.</title>
        <authorList>
            <person name="Souvorov A."/>
            <person name="Agarwala R."/>
            <person name="Lipman D.J."/>
        </authorList>
    </citation>
    <scope>NUCLEOTIDE SEQUENCE</scope>
    <source>
        <strain evidence="2">R404</strain>
    </source>
</reference>
<dbReference type="Pfam" id="PF00109">
    <property type="entry name" value="ketoacyl-synt"/>
    <property type="match status" value="1"/>
</dbReference>
<accession>A0AAN5LG86</accession>
<dbReference type="Proteomes" id="UP000856143">
    <property type="component" value="Unassembled WGS sequence"/>
</dbReference>
<feature type="domain" description="Beta-ketoacyl synthase-like N-terminal" evidence="1">
    <location>
        <begin position="6"/>
        <end position="42"/>
    </location>
</feature>
<organism evidence="2 3">
    <name type="scientific">Klebsiella oxytoca</name>
    <dbReference type="NCBI Taxonomy" id="571"/>
    <lineage>
        <taxon>Bacteria</taxon>
        <taxon>Pseudomonadati</taxon>
        <taxon>Pseudomonadota</taxon>
        <taxon>Gammaproteobacteria</taxon>
        <taxon>Enterobacterales</taxon>
        <taxon>Enterobacteriaceae</taxon>
        <taxon>Klebsiella/Raoultella group</taxon>
        <taxon>Klebsiella</taxon>
    </lineage>
</organism>
<reference evidence="2" key="2">
    <citation type="submission" date="2020-11" db="EMBL/GenBank/DDBJ databases">
        <authorList>
            <consortium name="NCBI Pathogen Detection Project"/>
        </authorList>
    </citation>
    <scope>NUCLEOTIDE SEQUENCE</scope>
    <source>
        <strain evidence="2">R404</strain>
    </source>
</reference>